<gene>
    <name evidence="1" type="ORF">OMM_13764</name>
</gene>
<sequence length="129" mass="13966">GLAPVSKIDATTEGYLVEIVSDDYVYQSISSVASNEANIDFHLSNQTSIKGQITEMDGSPLSNVLIQAVSTKDPWHKTATATSDDHGNYTLIVTPAPDYVIQAAKSNYFDNITIKPIPLKVRLSSMPAH</sequence>
<feature type="non-terminal residue" evidence="1">
    <location>
        <position position="1"/>
    </location>
</feature>
<evidence type="ECO:0008006" key="3">
    <source>
        <dbReference type="Google" id="ProtNLM"/>
    </source>
</evidence>
<accession>A0A1V1NT21</accession>
<evidence type="ECO:0000313" key="1">
    <source>
        <dbReference type="EMBL" id="ETR65750.1"/>
    </source>
</evidence>
<dbReference type="SUPFAM" id="SSF49464">
    <property type="entry name" value="Carboxypeptidase regulatory domain-like"/>
    <property type="match status" value="1"/>
</dbReference>
<dbReference type="Proteomes" id="UP000189670">
    <property type="component" value="Unassembled WGS sequence"/>
</dbReference>
<dbReference type="EMBL" id="ATBP01002532">
    <property type="protein sequence ID" value="ETR65750.1"/>
    <property type="molecule type" value="Genomic_DNA"/>
</dbReference>
<protein>
    <recommendedName>
        <fullName evidence="3">Carboxypeptidase regulatory-like domain-containing protein</fullName>
    </recommendedName>
</protein>
<proteinExistence type="predicted"/>
<evidence type="ECO:0000313" key="2">
    <source>
        <dbReference type="Proteomes" id="UP000189670"/>
    </source>
</evidence>
<name>A0A1V1NT21_9BACT</name>
<reference evidence="2" key="1">
    <citation type="submission" date="2012-11" db="EMBL/GenBank/DDBJ databases">
        <authorList>
            <person name="Lucero-Rivera Y.E."/>
            <person name="Tovar-Ramirez D."/>
        </authorList>
    </citation>
    <scope>NUCLEOTIDE SEQUENCE [LARGE SCALE GENOMIC DNA]</scope>
    <source>
        <strain evidence="2">Araruama</strain>
    </source>
</reference>
<organism evidence="1 2">
    <name type="scientific">Candidatus Magnetoglobus multicellularis str. Araruama</name>
    <dbReference type="NCBI Taxonomy" id="890399"/>
    <lineage>
        <taxon>Bacteria</taxon>
        <taxon>Pseudomonadati</taxon>
        <taxon>Thermodesulfobacteriota</taxon>
        <taxon>Desulfobacteria</taxon>
        <taxon>Desulfobacterales</taxon>
        <taxon>Desulfobacteraceae</taxon>
        <taxon>Candidatus Magnetoglobus</taxon>
    </lineage>
</organism>
<dbReference type="InterPro" id="IPR008969">
    <property type="entry name" value="CarboxyPept-like_regulatory"/>
</dbReference>
<dbReference type="Gene3D" id="2.60.40.1120">
    <property type="entry name" value="Carboxypeptidase-like, regulatory domain"/>
    <property type="match status" value="1"/>
</dbReference>
<dbReference type="AlphaFoldDB" id="A0A1V1NT21"/>
<comment type="caution">
    <text evidence="1">The sequence shown here is derived from an EMBL/GenBank/DDBJ whole genome shotgun (WGS) entry which is preliminary data.</text>
</comment>